<dbReference type="CDD" id="cd02809">
    <property type="entry name" value="alpha_hydroxyacid_oxid_FMN"/>
    <property type="match status" value="1"/>
</dbReference>
<feature type="domain" description="FMN hydroxy acid dehydrogenase" evidence="10">
    <location>
        <begin position="38"/>
        <end position="338"/>
    </location>
</feature>
<evidence type="ECO:0000313" key="12">
    <source>
        <dbReference type="Proteomes" id="UP000238916"/>
    </source>
</evidence>
<dbReference type="Gene3D" id="3.20.20.70">
    <property type="entry name" value="Aldolase class I"/>
    <property type="match status" value="1"/>
</dbReference>
<evidence type="ECO:0000256" key="3">
    <source>
        <dbReference type="ARBA" id="ARBA00022643"/>
    </source>
</evidence>
<evidence type="ECO:0000313" key="11">
    <source>
        <dbReference type="EMBL" id="SPF54766.1"/>
    </source>
</evidence>
<reference evidence="12" key="1">
    <citation type="submission" date="2018-02" db="EMBL/GenBank/DDBJ databases">
        <authorList>
            <person name="Hausmann B."/>
        </authorList>
    </citation>
    <scope>NUCLEOTIDE SEQUENCE [LARGE SCALE GENOMIC DNA]</scope>
    <source>
        <strain evidence="12">Peat soil MAG SbF1</strain>
    </source>
</reference>
<comment type="catalytic activity">
    <reaction evidence="7">
        <text>(S)-lactate + O2 = pyruvate + H2O2</text>
        <dbReference type="Rhea" id="RHEA:55868"/>
        <dbReference type="ChEBI" id="CHEBI:15361"/>
        <dbReference type="ChEBI" id="CHEBI:15379"/>
        <dbReference type="ChEBI" id="CHEBI:16240"/>
        <dbReference type="ChEBI" id="CHEBI:16651"/>
    </reaction>
    <physiologicalReaction direction="left-to-right" evidence="7">
        <dbReference type="Rhea" id="RHEA:55869"/>
    </physiologicalReaction>
</comment>
<evidence type="ECO:0000256" key="6">
    <source>
        <dbReference type="ARBA" id="ARBA00029513"/>
    </source>
</evidence>
<evidence type="ECO:0000259" key="10">
    <source>
        <dbReference type="PROSITE" id="PS51349"/>
    </source>
</evidence>
<proteinExistence type="inferred from homology"/>
<evidence type="ECO:0000256" key="8">
    <source>
        <dbReference type="PIRSR" id="PIRSR000138-1"/>
    </source>
</evidence>
<feature type="binding site" evidence="9">
    <location>
        <position position="213"/>
    </location>
    <ligand>
        <name>FMN</name>
        <dbReference type="ChEBI" id="CHEBI:58210"/>
    </ligand>
</feature>
<name>A0A2U3LSF3_9FIRM</name>
<dbReference type="InterPro" id="IPR012133">
    <property type="entry name" value="Alpha-hydoxy_acid_DH_FMN"/>
</dbReference>
<evidence type="ECO:0000256" key="2">
    <source>
        <dbReference type="ARBA" id="ARBA00022630"/>
    </source>
</evidence>
<feature type="binding site" evidence="9">
    <location>
        <position position="240"/>
    </location>
    <ligand>
        <name>glyoxylate</name>
        <dbReference type="ChEBI" id="CHEBI:36655"/>
    </ligand>
</feature>
<dbReference type="PANTHER" id="PTHR10578:SF107">
    <property type="entry name" value="2-HYDROXYACID OXIDASE 1"/>
    <property type="match status" value="1"/>
</dbReference>
<comment type="cofactor">
    <cofactor evidence="1">
        <name>FMN</name>
        <dbReference type="ChEBI" id="CHEBI:58210"/>
    </cofactor>
</comment>
<dbReference type="AlphaFoldDB" id="A0A2U3LSF3"/>
<dbReference type="GO" id="GO:0016491">
    <property type="term" value="F:oxidoreductase activity"/>
    <property type="evidence" value="ECO:0007669"/>
    <property type="project" value="UniProtKB-KW"/>
</dbReference>
<dbReference type="EMBL" id="OMOF01000778">
    <property type="protein sequence ID" value="SPF54766.1"/>
    <property type="molecule type" value="Genomic_DNA"/>
</dbReference>
<gene>
    <name evidence="11" type="ORF">SBF1_80007</name>
</gene>
<protein>
    <recommendedName>
        <fullName evidence="6">L-lactate oxidase</fullName>
    </recommendedName>
</protein>
<feature type="binding site" evidence="9">
    <location>
        <begin position="291"/>
        <end position="292"/>
    </location>
    <ligand>
        <name>FMN</name>
        <dbReference type="ChEBI" id="CHEBI:58210"/>
    </ligand>
</feature>
<dbReference type="PIRSF" id="PIRSF000138">
    <property type="entry name" value="Al-hdrx_acd_dh"/>
    <property type="match status" value="1"/>
</dbReference>
<dbReference type="PROSITE" id="PS51349">
    <property type="entry name" value="FMN_HYDROXY_ACID_DH_2"/>
    <property type="match status" value="1"/>
</dbReference>
<evidence type="ECO:0000256" key="4">
    <source>
        <dbReference type="ARBA" id="ARBA00023002"/>
    </source>
</evidence>
<feature type="binding site" evidence="9">
    <location>
        <position position="237"/>
    </location>
    <ligand>
        <name>glyoxylate</name>
        <dbReference type="ChEBI" id="CHEBI:36655"/>
    </ligand>
</feature>
<dbReference type="InterPro" id="IPR013785">
    <property type="entry name" value="Aldolase_TIM"/>
</dbReference>
<dbReference type="Pfam" id="PF01070">
    <property type="entry name" value="FMN_dh"/>
    <property type="match status" value="2"/>
</dbReference>
<feature type="binding site" evidence="9">
    <location>
        <begin position="268"/>
        <end position="272"/>
    </location>
    <ligand>
        <name>FMN</name>
        <dbReference type="ChEBI" id="CHEBI:58210"/>
    </ligand>
</feature>
<evidence type="ECO:0000256" key="1">
    <source>
        <dbReference type="ARBA" id="ARBA00001917"/>
    </source>
</evidence>
<dbReference type="PANTHER" id="PTHR10578">
    <property type="entry name" value="S -2-HYDROXY-ACID OXIDASE-RELATED"/>
    <property type="match status" value="1"/>
</dbReference>
<feature type="active site" description="Proton acceptor" evidence="8">
    <location>
        <position position="237"/>
    </location>
</feature>
<evidence type="ECO:0000256" key="9">
    <source>
        <dbReference type="PIRSR" id="PIRSR000138-2"/>
    </source>
</evidence>
<organism evidence="11 12">
    <name type="scientific">Candidatus Desulfosporosinus infrequens</name>
    <dbReference type="NCBI Taxonomy" id="2043169"/>
    <lineage>
        <taxon>Bacteria</taxon>
        <taxon>Bacillati</taxon>
        <taxon>Bacillota</taxon>
        <taxon>Clostridia</taxon>
        <taxon>Eubacteriales</taxon>
        <taxon>Desulfitobacteriaceae</taxon>
        <taxon>Desulfosporosinus</taxon>
    </lineage>
</organism>
<comment type="similarity">
    <text evidence="5">Belongs to the FMN-dependent alpha-hydroxy acid dehydrogenase family.</text>
</comment>
<dbReference type="Proteomes" id="UP000238916">
    <property type="component" value="Unassembled WGS sequence"/>
</dbReference>
<keyword evidence="2 9" id="KW-0285">Flavoprotein</keyword>
<dbReference type="InterPro" id="IPR000262">
    <property type="entry name" value="FMN-dep_DH"/>
</dbReference>
<feature type="binding site" evidence="9">
    <location>
        <position position="235"/>
    </location>
    <ligand>
        <name>FMN</name>
        <dbReference type="ChEBI" id="CHEBI:58210"/>
    </ligand>
</feature>
<dbReference type="InterPro" id="IPR037396">
    <property type="entry name" value="FMN_HAD"/>
</dbReference>
<dbReference type="SUPFAM" id="SSF51395">
    <property type="entry name" value="FMN-linked oxidoreductases"/>
    <property type="match status" value="1"/>
</dbReference>
<evidence type="ECO:0000256" key="5">
    <source>
        <dbReference type="ARBA" id="ARBA00024042"/>
    </source>
</evidence>
<keyword evidence="4" id="KW-0560">Oxidoreductase</keyword>
<dbReference type="GO" id="GO:0010181">
    <property type="term" value="F:FMN binding"/>
    <property type="evidence" value="ECO:0007669"/>
    <property type="project" value="InterPro"/>
</dbReference>
<evidence type="ECO:0000256" key="7">
    <source>
        <dbReference type="ARBA" id="ARBA00048754"/>
    </source>
</evidence>
<keyword evidence="3 9" id="KW-0288">FMN</keyword>
<accession>A0A2U3LSF3</accession>
<sequence length="338" mass="35491">MVDMKSIRQTARERLKGFCRVCPECNGKACAGEVPGMGGLGTAASFKSNVETLGAGRLNMRTLHDAKNPNTMYKLFGYELSTPILGAPITGNMYNMGGALSEEEWAEAIIQGCLTTGAIGCTGDGADPAMYNSGLKAIGKVHGRGIPFIKPREQEEVFKYLQRAEEAGVLAVGMDIDGAGLVTMALKGQPVGPKTKEEMREIIASTSLPFILKGIMTVDEAKLAIEVGAAAIVVSNHGGRVLDHTPGTAEILSEISAAVDRRIPVLVDGGVRSGTDVLKMLALGADAVLIGRPFIIAAYGGGAEGISLALNTMTYELKQAMIMTGCATLEDINMDILL</sequence>